<organism evidence="1 2">
    <name type="scientific">Phaseolus coccineus</name>
    <name type="common">Scarlet runner bean</name>
    <name type="synonym">Phaseolus multiflorus</name>
    <dbReference type="NCBI Taxonomy" id="3886"/>
    <lineage>
        <taxon>Eukaryota</taxon>
        <taxon>Viridiplantae</taxon>
        <taxon>Streptophyta</taxon>
        <taxon>Embryophyta</taxon>
        <taxon>Tracheophyta</taxon>
        <taxon>Spermatophyta</taxon>
        <taxon>Magnoliopsida</taxon>
        <taxon>eudicotyledons</taxon>
        <taxon>Gunneridae</taxon>
        <taxon>Pentapetalae</taxon>
        <taxon>rosids</taxon>
        <taxon>fabids</taxon>
        <taxon>Fabales</taxon>
        <taxon>Fabaceae</taxon>
        <taxon>Papilionoideae</taxon>
        <taxon>50 kb inversion clade</taxon>
        <taxon>NPAAA clade</taxon>
        <taxon>indigoferoid/millettioid clade</taxon>
        <taxon>Phaseoleae</taxon>
        <taxon>Phaseolus</taxon>
    </lineage>
</organism>
<sequence length="68" mass="7516">MPVVLQFHGGGWIVETPCKRKPLVLSPRERHRTTFVAQLASVCRTTPSHELVGEANEFSSAVYSPIPV</sequence>
<accession>A0AAN9RFD8</accession>
<dbReference type="EMBL" id="JAYMYR010000005">
    <property type="protein sequence ID" value="KAK7364473.1"/>
    <property type="molecule type" value="Genomic_DNA"/>
</dbReference>
<reference evidence="1 2" key="1">
    <citation type="submission" date="2024-01" db="EMBL/GenBank/DDBJ databases">
        <title>The genomes of 5 underutilized Papilionoideae crops provide insights into root nodulation and disease resistanc.</title>
        <authorList>
            <person name="Jiang F."/>
        </authorList>
    </citation>
    <scope>NUCLEOTIDE SEQUENCE [LARGE SCALE GENOMIC DNA]</scope>
    <source>
        <strain evidence="1">JINMINGXINNONG_FW02</strain>
        <tissue evidence="1">Leaves</tissue>
    </source>
</reference>
<evidence type="ECO:0000313" key="1">
    <source>
        <dbReference type="EMBL" id="KAK7364473.1"/>
    </source>
</evidence>
<keyword evidence="2" id="KW-1185">Reference proteome</keyword>
<dbReference type="Proteomes" id="UP001374584">
    <property type="component" value="Unassembled WGS sequence"/>
</dbReference>
<evidence type="ECO:0000313" key="2">
    <source>
        <dbReference type="Proteomes" id="UP001374584"/>
    </source>
</evidence>
<comment type="caution">
    <text evidence="1">The sequence shown here is derived from an EMBL/GenBank/DDBJ whole genome shotgun (WGS) entry which is preliminary data.</text>
</comment>
<proteinExistence type="predicted"/>
<name>A0AAN9RFD8_PHACN</name>
<protein>
    <submittedName>
        <fullName evidence="1">Uncharacterized protein</fullName>
    </submittedName>
</protein>
<gene>
    <name evidence="1" type="ORF">VNO80_13160</name>
</gene>
<dbReference type="AlphaFoldDB" id="A0AAN9RFD8"/>